<name>A0AA51MKS3_9GAMM</name>
<keyword evidence="3" id="KW-1185">Reference proteome</keyword>
<dbReference type="EMBL" id="JAVFKN010000057">
    <property type="protein sequence ID" value="MDQ5770999.1"/>
    <property type="molecule type" value="Genomic_DNA"/>
</dbReference>
<organism evidence="2">
    <name type="scientific">Thiothrix subterranea</name>
    <dbReference type="NCBI Taxonomy" id="2735563"/>
    <lineage>
        <taxon>Bacteria</taxon>
        <taxon>Pseudomonadati</taxon>
        <taxon>Pseudomonadota</taxon>
        <taxon>Gammaproteobacteria</taxon>
        <taxon>Thiotrichales</taxon>
        <taxon>Thiotrichaceae</taxon>
        <taxon>Thiothrix</taxon>
    </lineage>
</organism>
<evidence type="ECO:0000313" key="1">
    <source>
        <dbReference type="EMBL" id="MDQ5770999.1"/>
    </source>
</evidence>
<accession>A0AA51MKS3</accession>
<protein>
    <submittedName>
        <fullName evidence="2">Uncharacterized protein</fullName>
    </submittedName>
</protein>
<gene>
    <name evidence="1" type="ORF">RCC75_20920</name>
    <name evidence="2" type="ORF">RCG00_15940</name>
</gene>
<dbReference type="Proteomes" id="UP001223336">
    <property type="component" value="Unassembled WGS sequence"/>
</dbReference>
<dbReference type="AlphaFoldDB" id="A0AA51MKS3"/>
<evidence type="ECO:0000313" key="2">
    <source>
        <dbReference type="EMBL" id="WML85783.1"/>
    </source>
</evidence>
<reference evidence="2 3" key="1">
    <citation type="submission" date="2023-08" db="EMBL/GenBank/DDBJ databases">
        <title>New molecular markers tilS and rpoB for phylogenetic and monitoring studies of the genus Thiothrix biodiversity.</title>
        <authorList>
            <person name="Ravin N.V."/>
            <person name="Smolyakov D."/>
            <person name="Markov N.D."/>
            <person name="Beletsky A.V."/>
            <person name="Mardanov A.V."/>
            <person name="Rudenko T.S."/>
            <person name="Grabovich M.Y."/>
        </authorList>
    </citation>
    <scope>NUCLEOTIDE SEQUENCE</scope>
    <source>
        <strain evidence="2">DNT52</strain>
        <strain evidence="1 3">H33</strain>
    </source>
</reference>
<dbReference type="RefSeq" id="WP_308136645.1">
    <property type="nucleotide sequence ID" value="NZ_CP133197.1"/>
</dbReference>
<proteinExistence type="predicted"/>
<evidence type="ECO:0000313" key="3">
    <source>
        <dbReference type="Proteomes" id="UP001223336"/>
    </source>
</evidence>
<dbReference type="Proteomes" id="UP001229862">
    <property type="component" value="Chromosome"/>
</dbReference>
<sequence>MNEQTLSLVKLAQELCNSGQAPRTATSNLLEAAHQHSELAYLLGAHQEQAIEELHRRFSGYMIKPWESALEELGYALECIRQLVALAEEHEIDAAVCVRVARRFLKKMEGKAS</sequence>
<dbReference type="EMBL" id="CP133217">
    <property type="protein sequence ID" value="WML85783.1"/>
    <property type="molecule type" value="Genomic_DNA"/>
</dbReference>